<feature type="domain" description="DNA primase/helicase Gp4 N-terminal Bacteriophage T7-like" evidence="1">
    <location>
        <begin position="32"/>
        <end position="67"/>
    </location>
</feature>
<keyword evidence="3" id="KW-1185">Reference proteome</keyword>
<dbReference type="Gene3D" id="3.90.580.10">
    <property type="entry name" value="Zinc finger, CHC2-type domain"/>
    <property type="match status" value="1"/>
</dbReference>
<dbReference type="InterPro" id="IPR036977">
    <property type="entry name" value="DNA_primase_Znf_CHC2"/>
</dbReference>
<comment type="caution">
    <text evidence="2">The sequence shown here is derived from an EMBL/GenBank/DDBJ whole genome shotgun (WGS) entry which is preliminary data.</text>
</comment>
<dbReference type="InterPro" id="IPR013237">
    <property type="entry name" value="Phage_T7_Gp4_N"/>
</dbReference>
<proteinExistence type="predicted"/>
<protein>
    <submittedName>
        <fullName evidence="2">CHC2 zinc finger domain-containing protein</fullName>
    </submittedName>
</protein>
<organism evidence="2 3">
    <name type="scientific">Cypionkella sinensis</name>
    <dbReference type="NCBI Taxonomy" id="1756043"/>
    <lineage>
        <taxon>Bacteria</taxon>
        <taxon>Pseudomonadati</taxon>
        <taxon>Pseudomonadota</taxon>
        <taxon>Alphaproteobacteria</taxon>
        <taxon>Rhodobacterales</taxon>
        <taxon>Paracoccaceae</taxon>
        <taxon>Cypionkella</taxon>
    </lineage>
</organism>
<dbReference type="InterPro" id="IPR055570">
    <property type="entry name" value="DUF7146"/>
</dbReference>
<dbReference type="InterPro" id="IPR002694">
    <property type="entry name" value="Znf_CHC2"/>
</dbReference>
<name>A0ABV7IVG1_9RHOB</name>
<evidence type="ECO:0000259" key="1">
    <source>
        <dbReference type="SMART" id="SM00778"/>
    </source>
</evidence>
<dbReference type="SUPFAM" id="SSF57783">
    <property type="entry name" value="Zinc beta-ribbon"/>
    <property type="match status" value="1"/>
</dbReference>
<dbReference type="RefSeq" id="WP_380072094.1">
    <property type="nucleotide sequence ID" value="NZ_JBHRTO010000001.1"/>
</dbReference>
<gene>
    <name evidence="2" type="ORF">ACFOGH_05680</name>
</gene>
<evidence type="ECO:0000313" key="2">
    <source>
        <dbReference type="EMBL" id="MFC3180470.1"/>
    </source>
</evidence>
<dbReference type="EMBL" id="JBHRTO010000001">
    <property type="protein sequence ID" value="MFC3180470.1"/>
    <property type="molecule type" value="Genomic_DNA"/>
</dbReference>
<dbReference type="Proteomes" id="UP001595547">
    <property type="component" value="Unassembled WGS sequence"/>
</dbReference>
<dbReference type="Pfam" id="PF01807">
    <property type="entry name" value="Zn_ribbon_DnaG"/>
    <property type="match status" value="1"/>
</dbReference>
<reference evidence="3" key="1">
    <citation type="journal article" date="2019" name="Int. J. Syst. Evol. Microbiol.">
        <title>The Global Catalogue of Microorganisms (GCM) 10K type strain sequencing project: providing services to taxonomists for standard genome sequencing and annotation.</title>
        <authorList>
            <consortium name="The Broad Institute Genomics Platform"/>
            <consortium name="The Broad Institute Genome Sequencing Center for Infectious Disease"/>
            <person name="Wu L."/>
            <person name="Ma J."/>
        </authorList>
    </citation>
    <scope>NUCLEOTIDE SEQUENCE [LARGE SCALE GENOMIC DNA]</scope>
    <source>
        <strain evidence="3">KCTC 52039</strain>
    </source>
</reference>
<sequence length="377" mass="41226">MTDHRIADAKRKGIATIMQQLDISGLKRAGVEWTGPCPICGGTDRFSINTRKGQFNCRRCGGKGDEIGLVMFVMGMEFLPALEWICGPKQELSAAEIAKRAARDAENKARKAREAKAYHDKAVREGREIWEAGRPAEDSPVRDYLALRGITRALFPKLPACLRFHPALPYMVPNPDRGSSNKWIEIHRGPAMLAAVQGQNDRFSAVHRTWFDLAQPQGKVRILDPVTAAPLARKKGWGAKKGGAIRLHNGAADNRTLVMAEGIETTLSALIAAYYPGAHYWAGVDLGNMSGQRITGRGLKFAGIPDLEDTEAFLPPPWVDRLIFVKDGDSDPRATQAQLEAGIRRAMVHRPGLRGQIAPCPDGLDLNDVLLGGEGDE</sequence>
<accession>A0ABV7IVG1</accession>
<evidence type="ECO:0000313" key="3">
    <source>
        <dbReference type="Proteomes" id="UP001595547"/>
    </source>
</evidence>
<dbReference type="Pfam" id="PF23639">
    <property type="entry name" value="DUF7146"/>
    <property type="match status" value="1"/>
</dbReference>
<dbReference type="SMART" id="SM00778">
    <property type="entry name" value="Prim_Zn_Ribbon"/>
    <property type="match status" value="1"/>
</dbReference>